<dbReference type="InterPro" id="IPR036291">
    <property type="entry name" value="NAD(P)-bd_dom_sf"/>
</dbReference>
<accession>A0A7H2BHL5</accession>
<dbReference type="SUPFAM" id="SSF55729">
    <property type="entry name" value="Acyl-CoA N-acyltransferases (Nat)"/>
    <property type="match status" value="1"/>
</dbReference>
<dbReference type="InterPro" id="IPR016181">
    <property type="entry name" value="Acyl_CoA_acyltransferase"/>
</dbReference>
<dbReference type="RefSeq" id="WP_190616668.1">
    <property type="nucleotide sequence ID" value="NZ_CP061538.1"/>
</dbReference>
<dbReference type="SMART" id="SM00881">
    <property type="entry name" value="CoA_binding"/>
    <property type="match status" value="1"/>
</dbReference>
<dbReference type="Pfam" id="PF13549">
    <property type="entry name" value="ATP-grasp_5"/>
    <property type="match status" value="1"/>
</dbReference>
<dbReference type="PROSITE" id="PS51186">
    <property type="entry name" value="GNAT"/>
    <property type="match status" value="1"/>
</dbReference>
<dbReference type="SUPFAM" id="SSF51735">
    <property type="entry name" value="NAD(P)-binding Rossmann-fold domains"/>
    <property type="match status" value="1"/>
</dbReference>
<evidence type="ECO:0000313" key="2">
    <source>
        <dbReference type="EMBL" id="QNV39161.1"/>
    </source>
</evidence>
<dbReference type="Gene3D" id="3.40.630.30">
    <property type="match status" value="1"/>
</dbReference>
<dbReference type="InterPro" id="IPR032875">
    <property type="entry name" value="Succ_CoA_lig_flav_dom"/>
</dbReference>
<dbReference type="Pfam" id="PF13380">
    <property type="entry name" value="CoA_binding_2"/>
    <property type="match status" value="1"/>
</dbReference>
<dbReference type="CDD" id="cd04301">
    <property type="entry name" value="NAT_SF"/>
    <property type="match status" value="1"/>
</dbReference>
<dbReference type="Gene3D" id="3.30.1490.20">
    <property type="entry name" value="ATP-grasp fold, A domain"/>
    <property type="match status" value="1"/>
</dbReference>
<dbReference type="InterPro" id="IPR003781">
    <property type="entry name" value="CoA-bd"/>
</dbReference>
<reference evidence="2 3" key="1">
    <citation type="submission" date="2020-09" db="EMBL/GenBank/DDBJ databases">
        <title>Investigation of environmental microbe.</title>
        <authorList>
            <person name="Ou Y."/>
            <person name="Kang Q."/>
        </authorList>
    </citation>
    <scope>NUCLEOTIDE SEQUENCE [LARGE SCALE GENOMIC DNA]</scope>
    <source>
        <strain evidence="2 3">KJZ-9</strain>
    </source>
</reference>
<dbReference type="SUPFAM" id="SSF56059">
    <property type="entry name" value="Glutathione synthetase ATP-binding domain-like"/>
    <property type="match status" value="1"/>
</dbReference>
<dbReference type="Pfam" id="PF00583">
    <property type="entry name" value="Acetyltransf_1"/>
    <property type="match status" value="1"/>
</dbReference>
<dbReference type="PANTHER" id="PTHR42793">
    <property type="entry name" value="COA BINDING DOMAIN CONTAINING PROTEIN"/>
    <property type="match status" value="1"/>
</dbReference>
<dbReference type="GO" id="GO:0016747">
    <property type="term" value="F:acyltransferase activity, transferring groups other than amino-acyl groups"/>
    <property type="evidence" value="ECO:0007669"/>
    <property type="project" value="InterPro"/>
</dbReference>
<dbReference type="KEGG" id="rama:IDM48_06975"/>
<dbReference type="InterPro" id="IPR016102">
    <property type="entry name" value="Succinyl-CoA_synth-like"/>
</dbReference>
<dbReference type="Pfam" id="PF13607">
    <property type="entry name" value="Succ_CoA_lig"/>
    <property type="match status" value="1"/>
</dbReference>
<dbReference type="SUPFAM" id="SSF52210">
    <property type="entry name" value="Succinyl-CoA synthetase domains"/>
    <property type="match status" value="2"/>
</dbReference>
<keyword evidence="3" id="KW-1185">Reference proteome</keyword>
<evidence type="ECO:0000313" key="3">
    <source>
        <dbReference type="Proteomes" id="UP000516421"/>
    </source>
</evidence>
<dbReference type="Gene3D" id="3.40.50.720">
    <property type="entry name" value="NAD(P)-binding Rossmann-like Domain"/>
    <property type="match status" value="1"/>
</dbReference>
<dbReference type="PANTHER" id="PTHR42793:SF1">
    <property type="entry name" value="PEPTIDYL-LYSINE N-ACETYLTRANSFERASE PATZ"/>
    <property type="match status" value="1"/>
</dbReference>
<feature type="domain" description="N-acetyltransferase" evidence="1">
    <location>
        <begin position="49"/>
        <end position="199"/>
    </location>
</feature>
<gene>
    <name evidence="2" type="ORF">IDM48_06975</name>
</gene>
<proteinExistence type="predicted"/>
<dbReference type="Proteomes" id="UP000516421">
    <property type="component" value="Chromosome"/>
</dbReference>
<dbReference type="GO" id="GO:0005524">
    <property type="term" value="F:ATP binding"/>
    <property type="evidence" value="ECO:0007669"/>
    <property type="project" value="InterPro"/>
</dbReference>
<dbReference type="EMBL" id="CP061538">
    <property type="protein sequence ID" value="QNV39161.1"/>
    <property type="molecule type" value="Genomic_DNA"/>
</dbReference>
<keyword evidence="2" id="KW-0808">Transferase</keyword>
<protein>
    <submittedName>
        <fullName evidence="2">GNAT family N-acetyltransferase</fullName>
    </submittedName>
</protein>
<dbReference type="AlphaFoldDB" id="A0A7H2BHL5"/>
<dbReference type="Gene3D" id="3.30.470.20">
    <property type="entry name" value="ATP-grasp fold, B domain"/>
    <property type="match status" value="1"/>
</dbReference>
<dbReference type="InterPro" id="IPR013815">
    <property type="entry name" value="ATP_grasp_subdomain_1"/>
</dbReference>
<sequence>MSEQLRATESHQIGSREPLIKGAPTTAEIPFIYPAHWEADVVLRDGATAHLRPVIPTDRNALQQMYAGQSERTIYLRFFAPKPQLSEKELTRFTTVDHKDRVAFVLMLGDEMIGIGRFDRTDDPTEAEVAFMISDRHQGRGIGSILLEHLAAAAKELGINKFAAEVLPQNRAMLNVFADTGYDVSRAFDDGFVMVRFDIDPTDRSRQVMESREHRAEAKSISELLNPASIAVVGSSSTWSDQAQPMIETIRQGGFQGKIWGVCLEGGAISDSTGESPNIVTSVDQTEGVELALITVPIEQVERVVESCGRAGIRGALILTRGYAEDGARGQVRQKALVRTARSFGMRIIGPASFGILNNSPEINLDATVNQHDPQAGTLGVFTQSAVMGEMFSNMAVRRRIGVSSLVSAGNRADVSGNDLMQYWEDDPGTSVCALYLESIGNPRKFSRIARRLSRNKPVIVAKNAVTGMQLPPGHTGRTSIAPATALESLFKQSGVISADSSEQVLDIAQLLVSMPLPSGRRLAVVSNATALAQMVADRANTQEIEVKLADAALDLEHEDSAFVQQMLRTAAESSDVDALIVVFMHEDAQVCREIASLAQRVAEEITKPILAVFPGIIENAASMVGLVQDSTIEHPGLPCYASPMGAVDSLAAVMNYVEWREKEGGTYATPSGVSPDTAAHLIADFMPRVQGENLLPLAQEDVASLLDAYGIELLPSTTVDSPQEAVDRVEELGSYPVVLKSTDEALSKRLDLGGVRLGIENAEQLRAEFETMKKRLARYGKQEIELQKQAEAGQSAVMEAIEDPLLGPVISFGMSGDTTALLEDWAYRIPPLTKRDVEKLIRSPKAASKLFGDDDLPEVRVDLLEDLATRVALMKDNHPEIASLQLSPVIVSETTLTVARAKITLGNPRQRTDSARRSLSA</sequence>
<name>A0A7H2BHL5_9MICC</name>
<dbReference type="InterPro" id="IPR000182">
    <property type="entry name" value="GNAT_dom"/>
</dbReference>
<organism evidence="2 3">
    <name type="scientific">Rothia amarae</name>
    <dbReference type="NCBI Taxonomy" id="169480"/>
    <lineage>
        <taxon>Bacteria</taxon>
        <taxon>Bacillati</taxon>
        <taxon>Actinomycetota</taxon>
        <taxon>Actinomycetes</taxon>
        <taxon>Micrococcales</taxon>
        <taxon>Micrococcaceae</taxon>
        <taxon>Rothia</taxon>
    </lineage>
</organism>
<evidence type="ECO:0000259" key="1">
    <source>
        <dbReference type="PROSITE" id="PS51186"/>
    </source>
</evidence>
<dbReference type="Gene3D" id="3.40.50.261">
    <property type="entry name" value="Succinyl-CoA synthetase domains"/>
    <property type="match status" value="2"/>
</dbReference>